<dbReference type="Proteomes" id="UP000828390">
    <property type="component" value="Unassembled WGS sequence"/>
</dbReference>
<accession>A0A9D4D2R6</accession>
<evidence type="ECO:0000313" key="2">
    <source>
        <dbReference type="Proteomes" id="UP000828390"/>
    </source>
</evidence>
<organism evidence="1 2">
    <name type="scientific">Dreissena polymorpha</name>
    <name type="common">Zebra mussel</name>
    <name type="synonym">Mytilus polymorpha</name>
    <dbReference type="NCBI Taxonomy" id="45954"/>
    <lineage>
        <taxon>Eukaryota</taxon>
        <taxon>Metazoa</taxon>
        <taxon>Spiralia</taxon>
        <taxon>Lophotrochozoa</taxon>
        <taxon>Mollusca</taxon>
        <taxon>Bivalvia</taxon>
        <taxon>Autobranchia</taxon>
        <taxon>Heteroconchia</taxon>
        <taxon>Euheterodonta</taxon>
        <taxon>Imparidentia</taxon>
        <taxon>Neoheterodontei</taxon>
        <taxon>Myida</taxon>
        <taxon>Dreissenoidea</taxon>
        <taxon>Dreissenidae</taxon>
        <taxon>Dreissena</taxon>
    </lineage>
</organism>
<gene>
    <name evidence="1" type="ORF">DPMN_043441</name>
</gene>
<keyword evidence="2" id="KW-1185">Reference proteome</keyword>
<dbReference type="EMBL" id="JAIWYP010000011">
    <property type="protein sequence ID" value="KAH3736866.1"/>
    <property type="molecule type" value="Genomic_DNA"/>
</dbReference>
<reference evidence="1" key="2">
    <citation type="submission" date="2020-11" db="EMBL/GenBank/DDBJ databases">
        <authorList>
            <person name="McCartney M.A."/>
            <person name="Auch B."/>
            <person name="Kono T."/>
            <person name="Mallez S."/>
            <person name="Becker A."/>
            <person name="Gohl D.M."/>
            <person name="Silverstein K.A.T."/>
            <person name="Koren S."/>
            <person name="Bechman K.B."/>
            <person name="Herman A."/>
            <person name="Abrahante J.E."/>
            <person name="Garbe J."/>
        </authorList>
    </citation>
    <scope>NUCLEOTIDE SEQUENCE</scope>
    <source>
        <strain evidence="1">Duluth1</strain>
        <tissue evidence="1">Whole animal</tissue>
    </source>
</reference>
<name>A0A9D4D2R6_DREPO</name>
<proteinExistence type="predicted"/>
<sequence>MTWCVGDRTWHDCGGKEEVKMALLISFVDSVIDVESTVEREEDKMNICIEKLN</sequence>
<protein>
    <submittedName>
        <fullName evidence="1">Uncharacterized protein</fullName>
    </submittedName>
</protein>
<reference evidence="1" key="1">
    <citation type="journal article" date="2019" name="bioRxiv">
        <title>The Genome of the Zebra Mussel, Dreissena polymorpha: A Resource for Invasive Species Research.</title>
        <authorList>
            <person name="McCartney M.A."/>
            <person name="Auch B."/>
            <person name="Kono T."/>
            <person name="Mallez S."/>
            <person name="Zhang Y."/>
            <person name="Obille A."/>
            <person name="Becker A."/>
            <person name="Abrahante J.E."/>
            <person name="Garbe J."/>
            <person name="Badalamenti J.P."/>
            <person name="Herman A."/>
            <person name="Mangelson H."/>
            <person name="Liachko I."/>
            <person name="Sullivan S."/>
            <person name="Sone E.D."/>
            <person name="Koren S."/>
            <person name="Silverstein K.A.T."/>
            <person name="Beckman K.B."/>
            <person name="Gohl D.M."/>
        </authorList>
    </citation>
    <scope>NUCLEOTIDE SEQUENCE</scope>
    <source>
        <strain evidence="1">Duluth1</strain>
        <tissue evidence="1">Whole animal</tissue>
    </source>
</reference>
<comment type="caution">
    <text evidence="1">The sequence shown here is derived from an EMBL/GenBank/DDBJ whole genome shotgun (WGS) entry which is preliminary data.</text>
</comment>
<dbReference type="AlphaFoldDB" id="A0A9D4D2R6"/>
<evidence type="ECO:0000313" key="1">
    <source>
        <dbReference type="EMBL" id="KAH3736866.1"/>
    </source>
</evidence>